<keyword evidence="10" id="KW-1185">Reference proteome</keyword>
<reference evidence="9 10" key="1">
    <citation type="submission" date="2022-07" db="EMBL/GenBank/DDBJ databases">
        <authorList>
            <person name="Xamxidin M."/>
            <person name="Wu M."/>
        </authorList>
    </citation>
    <scope>NUCLEOTIDE SEQUENCE [LARGE SCALE GENOMIC DNA]</scope>
    <source>
        <strain evidence="9 10">NBRC 111650</strain>
    </source>
</reference>
<comment type="caution">
    <text evidence="9">The sequence shown here is derived from an EMBL/GenBank/DDBJ whole genome shotgun (WGS) entry which is preliminary data.</text>
</comment>
<keyword evidence="3 6" id="KW-0812">Transmembrane</keyword>
<dbReference type="PANTHER" id="PTHR30477">
    <property type="entry name" value="ABC-TRANSPORTER METAL-BINDING PROTEIN"/>
    <property type="match status" value="1"/>
</dbReference>
<feature type="transmembrane region" description="Helical" evidence="8">
    <location>
        <begin position="96"/>
        <end position="113"/>
    </location>
</feature>
<dbReference type="InterPro" id="IPR037294">
    <property type="entry name" value="ABC_BtuC-like"/>
</dbReference>
<evidence type="ECO:0000256" key="7">
    <source>
        <dbReference type="SAM" id="MobiDB-lite"/>
    </source>
</evidence>
<gene>
    <name evidence="9" type="ORF">NQT62_02360</name>
</gene>
<evidence type="ECO:0000256" key="4">
    <source>
        <dbReference type="ARBA" id="ARBA00022989"/>
    </source>
</evidence>
<organism evidence="9 10">
    <name type="scientific">Limnobacter humi</name>
    <dbReference type="NCBI Taxonomy" id="1778671"/>
    <lineage>
        <taxon>Bacteria</taxon>
        <taxon>Pseudomonadati</taxon>
        <taxon>Pseudomonadota</taxon>
        <taxon>Betaproteobacteria</taxon>
        <taxon>Burkholderiales</taxon>
        <taxon>Burkholderiaceae</taxon>
        <taxon>Limnobacter</taxon>
    </lineage>
</organism>
<feature type="transmembrane region" description="Helical" evidence="8">
    <location>
        <begin position="134"/>
        <end position="153"/>
    </location>
</feature>
<keyword evidence="5 8" id="KW-0472">Membrane</keyword>
<feature type="region of interest" description="Disordered" evidence="7">
    <location>
        <begin position="240"/>
        <end position="262"/>
    </location>
</feature>
<dbReference type="SUPFAM" id="SSF81345">
    <property type="entry name" value="ABC transporter involved in vitamin B12 uptake, BtuC"/>
    <property type="match status" value="1"/>
</dbReference>
<sequence>MNALDFLTLPLLACLLLIVVHCQFGLHVIQRNVIFVDLALAQCAALGATVAFMQGHMPGTLGAYAWSLGLAWAGALVLSLIRFAPNTVPHEALVGVLYVACSAGGVLLIDSAPQGAEHLKQMLTGSILTVTPDEVLKAALVYTPIVGLLHLATDRGWMQGNGGRAWLVDLLFYAAFGVVVTSSVAMAGVLLVFSFLIIPALCGVLLAKRQSQQWAWGIGLGGQPSVAGCATTGRPALAGCRRKSAARPASALPSPGGAASPR</sequence>
<evidence type="ECO:0000256" key="1">
    <source>
        <dbReference type="ARBA" id="ARBA00004141"/>
    </source>
</evidence>
<dbReference type="PANTHER" id="PTHR30477:SF19">
    <property type="entry name" value="METAL ABC TRANSPORTER PERMEASE"/>
    <property type="match status" value="1"/>
</dbReference>
<dbReference type="EMBL" id="JANIGO010000001">
    <property type="protein sequence ID" value="MCQ8895281.1"/>
    <property type="molecule type" value="Genomic_DNA"/>
</dbReference>
<evidence type="ECO:0000256" key="8">
    <source>
        <dbReference type="SAM" id="Phobius"/>
    </source>
</evidence>
<evidence type="ECO:0000256" key="6">
    <source>
        <dbReference type="RuleBase" id="RU003943"/>
    </source>
</evidence>
<evidence type="ECO:0000256" key="3">
    <source>
        <dbReference type="ARBA" id="ARBA00022692"/>
    </source>
</evidence>
<dbReference type="Proteomes" id="UP001204142">
    <property type="component" value="Unassembled WGS sequence"/>
</dbReference>
<comment type="similarity">
    <text evidence="2 6">Belongs to the ABC-3 integral membrane protein family.</text>
</comment>
<dbReference type="InterPro" id="IPR001626">
    <property type="entry name" value="ABC_TroCD"/>
</dbReference>
<feature type="transmembrane region" description="Helical" evidence="8">
    <location>
        <begin position="173"/>
        <end position="206"/>
    </location>
</feature>
<feature type="compositionally biased region" description="Low complexity" evidence="7">
    <location>
        <begin position="246"/>
        <end position="262"/>
    </location>
</feature>
<evidence type="ECO:0000256" key="2">
    <source>
        <dbReference type="ARBA" id="ARBA00008034"/>
    </source>
</evidence>
<feature type="transmembrane region" description="Helical" evidence="8">
    <location>
        <begin position="64"/>
        <end position="84"/>
    </location>
</feature>
<dbReference type="RefSeq" id="WP_256762959.1">
    <property type="nucleotide sequence ID" value="NZ_JANIGO010000001.1"/>
</dbReference>
<evidence type="ECO:0000313" key="9">
    <source>
        <dbReference type="EMBL" id="MCQ8895281.1"/>
    </source>
</evidence>
<name>A0ABT1WE17_9BURK</name>
<evidence type="ECO:0000256" key="5">
    <source>
        <dbReference type="ARBA" id="ARBA00023136"/>
    </source>
</evidence>
<keyword evidence="4 8" id="KW-1133">Transmembrane helix</keyword>
<comment type="subcellular location">
    <subcellularLocation>
        <location evidence="6">Cell membrane</location>
        <topology evidence="6">Multi-pass membrane protein</topology>
    </subcellularLocation>
    <subcellularLocation>
        <location evidence="1">Membrane</location>
        <topology evidence="1">Multi-pass membrane protein</topology>
    </subcellularLocation>
</comment>
<feature type="transmembrane region" description="Helical" evidence="8">
    <location>
        <begin position="32"/>
        <end position="52"/>
    </location>
</feature>
<keyword evidence="6" id="KW-0813">Transport</keyword>
<accession>A0ABT1WE17</accession>
<evidence type="ECO:0000313" key="10">
    <source>
        <dbReference type="Proteomes" id="UP001204142"/>
    </source>
</evidence>
<protein>
    <submittedName>
        <fullName evidence="9">Metal ABC transporter permease</fullName>
    </submittedName>
</protein>
<dbReference type="Pfam" id="PF00950">
    <property type="entry name" value="ABC-3"/>
    <property type="match status" value="1"/>
</dbReference>
<proteinExistence type="inferred from homology"/>